<feature type="compositionally biased region" description="Basic and acidic residues" evidence="1">
    <location>
        <begin position="22"/>
        <end position="45"/>
    </location>
</feature>
<feature type="domain" description="DUF8191" evidence="2">
    <location>
        <begin position="171"/>
        <end position="248"/>
    </location>
</feature>
<proteinExistence type="predicted"/>
<evidence type="ECO:0000313" key="4">
    <source>
        <dbReference type="Proteomes" id="UP000054248"/>
    </source>
</evidence>
<dbReference type="HOGENOM" id="CLU_041691_0_0_1"/>
<sequence>MEAPAKENSASRSDANSQNSDNGHDKTDWKQLYERERARSSKLREQNAALRATVRTHLQDDRGNESSDDEMNDSEHPTAWWDGNDDIERCTECDWEVVRGVCQNPPCGMKYAYDSENKDQEDIQQGVFTWDAYVVSDRFPQPRGSTPLLEVDSSDDLPRGWNGTYEMYEALLARGVTRLMIATFQVTFAEEEGIVAWADDEIYQHFSGPGMKKGDQWGIMLGRRIKLDADDLDGSIFIEDLLEDAVRHRFPADPTWETVRVEGDPKVWLTRPIGERPSDDGEMAGEDSEGESEDDMEEDDNLAGADEMPNEQNPMQVPNGEVVHDRIGDTESPVLHFDDYEPSDTDPQDLPHIVEPLLTIADAPVGESDDGSNFEDDHWMSEGSDDEVLNNPPDSAGLKAEAANEDDQMRYSDSDPPGSDWDSDDDLSGDDVEDLKRQAEGWQYYMTNRGD</sequence>
<reference evidence="4" key="2">
    <citation type="submission" date="2015-01" db="EMBL/GenBank/DDBJ databases">
        <title>Evolutionary Origins and Diversification of the Mycorrhizal Mutualists.</title>
        <authorList>
            <consortium name="DOE Joint Genome Institute"/>
            <consortium name="Mycorrhizal Genomics Consortium"/>
            <person name="Kohler A."/>
            <person name="Kuo A."/>
            <person name="Nagy L.G."/>
            <person name="Floudas D."/>
            <person name="Copeland A."/>
            <person name="Barry K.W."/>
            <person name="Cichocki N."/>
            <person name="Veneault-Fourrey C."/>
            <person name="LaButti K."/>
            <person name="Lindquist E.A."/>
            <person name="Lipzen A."/>
            <person name="Lundell T."/>
            <person name="Morin E."/>
            <person name="Murat C."/>
            <person name="Riley R."/>
            <person name="Ohm R."/>
            <person name="Sun H."/>
            <person name="Tunlid A."/>
            <person name="Henrissat B."/>
            <person name="Grigoriev I.V."/>
            <person name="Hibbett D.S."/>
            <person name="Martin F."/>
        </authorList>
    </citation>
    <scope>NUCLEOTIDE SEQUENCE [LARGE SCALE GENOMIC DNA]</scope>
    <source>
        <strain evidence="4">MUT 4182</strain>
    </source>
</reference>
<feature type="region of interest" description="Disordered" evidence="1">
    <location>
        <begin position="1"/>
        <end position="83"/>
    </location>
</feature>
<protein>
    <recommendedName>
        <fullName evidence="2">DUF8191 domain-containing protein</fullName>
    </recommendedName>
</protein>
<dbReference type="EMBL" id="KN823063">
    <property type="protein sequence ID" value="KIO24343.1"/>
    <property type="molecule type" value="Genomic_DNA"/>
</dbReference>
<evidence type="ECO:0000259" key="2">
    <source>
        <dbReference type="Pfam" id="PF26609"/>
    </source>
</evidence>
<feature type="region of interest" description="Disordered" evidence="1">
    <location>
        <begin position="268"/>
        <end position="451"/>
    </location>
</feature>
<evidence type="ECO:0000256" key="1">
    <source>
        <dbReference type="SAM" id="MobiDB-lite"/>
    </source>
</evidence>
<feature type="compositionally biased region" description="Acidic residues" evidence="1">
    <location>
        <begin position="421"/>
        <end position="433"/>
    </location>
</feature>
<gene>
    <name evidence="3" type="ORF">M407DRAFT_26250</name>
</gene>
<keyword evidence="4" id="KW-1185">Reference proteome</keyword>
<dbReference type="Proteomes" id="UP000054248">
    <property type="component" value="Unassembled WGS sequence"/>
</dbReference>
<dbReference type="OrthoDB" id="3063271at2759"/>
<dbReference type="Pfam" id="PF26609">
    <property type="entry name" value="DUF8191"/>
    <property type="match status" value="1"/>
</dbReference>
<name>A0A0C3KSE6_9AGAM</name>
<feature type="compositionally biased region" description="Polar residues" evidence="1">
    <location>
        <begin position="8"/>
        <end position="21"/>
    </location>
</feature>
<accession>A0A0C3KSE6</accession>
<reference evidence="3 4" key="1">
    <citation type="submission" date="2014-04" db="EMBL/GenBank/DDBJ databases">
        <authorList>
            <consortium name="DOE Joint Genome Institute"/>
            <person name="Kuo A."/>
            <person name="Girlanda M."/>
            <person name="Perotto S."/>
            <person name="Kohler A."/>
            <person name="Nagy L.G."/>
            <person name="Floudas D."/>
            <person name="Copeland A."/>
            <person name="Barry K.W."/>
            <person name="Cichocki N."/>
            <person name="Veneault-Fourrey C."/>
            <person name="LaButti K."/>
            <person name="Lindquist E.A."/>
            <person name="Lipzen A."/>
            <person name="Lundell T."/>
            <person name="Morin E."/>
            <person name="Murat C."/>
            <person name="Sun H."/>
            <person name="Tunlid A."/>
            <person name="Henrissat B."/>
            <person name="Grigoriev I.V."/>
            <person name="Hibbett D.S."/>
            <person name="Martin F."/>
            <person name="Nordberg H.P."/>
            <person name="Cantor M.N."/>
            <person name="Hua S.X."/>
        </authorList>
    </citation>
    <scope>NUCLEOTIDE SEQUENCE [LARGE SCALE GENOMIC DNA]</scope>
    <source>
        <strain evidence="3 4">MUT 4182</strain>
    </source>
</reference>
<dbReference type="AlphaFoldDB" id="A0A0C3KSE6"/>
<dbReference type="InterPro" id="IPR058504">
    <property type="entry name" value="DUF8191"/>
</dbReference>
<organism evidence="3 4">
    <name type="scientific">Tulasnella calospora MUT 4182</name>
    <dbReference type="NCBI Taxonomy" id="1051891"/>
    <lineage>
        <taxon>Eukaryota</taxon>
        <taxon>Fungi</taxon>
        <taxon>Dikarya</taxon>
        <taxon>Basidiomycota</taxon>
        <taxon>Agaricomycotina</taxon>
        <taxon>Agaricomycetes</taxon>
        <taxon>Cantharellales</taxon>
        <taxon>Tulasnellaceae</taxon>
        <taxon>Tulasnella</taxon>
    </lineage>
</organism>
<feature type="compositionally biased region" description="Acidic residues" evidence="1">
    <location>
        <begin position="280"/>
        <end position="301"/>
    </location>
</feature>
<evidence type="ECO:0000313" key="3">
    <source>
        <dbReference type="EMBL" id="KIO24343.1"/>
    </source>
</evidence>